<evidence type="ECO:0000313" key="2">
    <source>
        <dbReference type="EMBL" id="RNA03027.1"/>
    </source>
</evidence>
<feature type="region of interest" description="Disordered" evidence="1">
    <location>
        <begin position="24"/>
        <end position="45"/>
    </location>
</feature>
<protein>
    <submittedName>
        <fullName evidence="2">Uncharacterized protein</fullName>
    </submittedName>
</protein>
<sequence length="183" mass="21063">MTKYAPHFLDSTHTLKSICEGSDLDSSINDEAPPQKKSRHETNKRGRPVEGQLLTYLELKHLNKINNSFRYLNLYSIVEKLGINNQSKINLSFVYSKNIKRAIFIKKLNFRGNRVKFRLTGLICWAILLKNGKRGNKVYPINPIVPHPVNRLVFMGKLVTQLGRLTKYFVDILSSHIIILMAI</sequence>
<accession>A0A3M7PV80</accession>
<evidence type="ECO:0000313" key="3">
    <source>
        <dbReference type="Proteomes" id="UP000276133"/>
    </source>
</evidence>
<dbReference type="EMBL" id="REGN01008679">
    <property type="protein sequence ID" value="RNA03027.1"/>
    <property type="molecule type" value="Genomic_DNA"/>
</dbReference>
<proteinExistence type="predicted"/>
<keyword evidence="3" id="KW-1185">Reference proteome</keyword>
<organism evidence="2 3">
    <name type="scientific">Brachionus plicatilis</name>
    <name type="common">Marine rotifer</name>
    <name type="synonym">Brachionus muelleri</name>
    <dbReference type="NCBI Taxonomy" id="10195"/>
    <lineage>
        <taxon>Eukaryota</taxon>
        <taxon>Metazoa</taxon>
        <taxon>Spiralia</taxon>
        <taxon>Gnathifera</taxon>
        <taxon>Rotifera</taxon>
        <taxon>Eurotatoria</taxon>
        <taxon>Monogononta</taxon>
        <taxon>Pseudotrocha</taxon>
        <taxon>Ploima</taxon>
        <taxon>Brachionidae</taxon>
        <taxon>Brachionus</taxon>
    </lineage>
</organism>
<reference evidence="2 3" key="1">
    <citation type="journal article" date="2018" name="Sci. Rep.">
        <title>Genomic signatures of local adaptation to the degree of environmental predictability in rotifers.</title>
        <authorList>
            <person name="Franch-Gras L."/>
            <person name="Hahn C."/>
            <person name="Garcia-Roger E.M."/>
            <person name="Carmona M.J."/>
            <person name="Serra M."/>
            <person name="Gomez A."/>
        </authorList>
    </citation>
    <scope>NUCLEOTIDE SEQUENCE [LARGE SCALE GENOMIC DNA]</scope>
    <source>
        <strain evidence="2">HYR1</strain>
    </source>
</reference>
<dbReference type="Proteomes" id="UP000276133">
    <property type="component" value="Unassembled WGS sequence"/>
</dbReference>
<evidence type="ECO:0000256" key="1">
    <source>
        <dbReference type="SAM" id="MobiDB-lite"/>
    </source>
</evidence>
<name>A0A3M7PV80_BRAPC</name>
<dbReference type="AlphaFoldDB" id="A0A3M7PV80"/>
<gene>
    <name evidence="2" type="ORF">BpHYR1_006192</name>
</gene>
<comment type="caution">
    <text evidence="2">The sequence shown here is derived from an EMBL/GenBank/DDBJ whole genome shotgun (WGS) entry which is preliminary data.</text>
</comment>